<proteinExistence type="predicted"/>
<reference evidence="2" key="2">
    <citation type="submission" date="2025-09" db="UniProtKB">
        <authorList>
            <consortium name="Ensembl"/>
        </authorList>
    </citation>
    <scope>IDENTIFICATION</scope>
</reference>
<dbReference type="Proteomes" id="UP000265000">
    <property type="component" value="Unplaced"/>
</dbReference>
<evidence type="ECO:0000313" key="2">
    <source>
        <dbReference type="Ensembl" id="ENSFHEP00000014160.1"/>
    </source>
</evidence>
<organism evidence="2 3">
    <name type="scientific">Fundulus heteroclitus</name>
    <name type="common">Killifish</name>
    <name type="synonym">Mummichog</name>
    <dbReference type="NCBI Taxonomy" id="8078"/>
    <lineage>
        <taxon>Eukaryota</taxon>
        <taxon>Metazoa</taxon>
        <taxon>Chordata</taxon>
        <taxon>Craniata</taxon>
        <taxon>Vertebrata</taxon>
        <taxon>Euteleostomi</taxon>
        <taxon>Actinopterygii</taxon>
        <taxon>Neopterygii</taxon>
        <taxon>Teleostei</taxon>
        <taxon>Neoteleostei</taxon>
        <taxon>Acanthomorphata</taxon>
        <taxon>Ovalentaria</taxon>
        <taxon>Atherinomorphae</taxon>
        <taxon>Cyprinodontiformes</taxon>
        <taxon>Fundulidae</taxon>
        <taxon>Fundulus</taxon>
    </lineage>
</organism>
<keyword evidence="3" id="KW-1185">Reference proteome</keyword>
<dbReference type="GO" id="GO:0005881">
    <property type="term" value="C:cytoplasmic microtubule"/>
    <property type="evidence" value="ECO:0007669"/>
    <property type="project" value="TreeGrafter"/>
</dbReference>
<reference evidence="2" key="1">
    <citation type="submission" date="2025-08" db="UniProtKB">
        <authorList>
            <consortium name="Ensembl"/>
        </authorList>
    </citation>
    <scope>IDENTIFICATION</scope>
</reference>
<dbReference type="Gene3D" id="1.25.10.10">
    <property type="entry name" value="Leucine-rich Repeat Variant"/>
    <property type="match status" value="2"/>
</dbReference>
<sequence>MDQELEGIVNALLQKAGESNTFIRQDGDAVLDCMVQHCTPTLVRKCTAQHLANLLEKVGAARLLSGGKDFNERLLPAITKLSQDSSQEARYFGRQMLLSLSSYPDFDRHLEKYITTKDLQAVRDTILTLRTKGLGEMPQDSQSAQGRHSLPGSGTVRASSFNVEQLNQTNREPNSNYSCKHQTQSIADKTEYIKQISGLLGSKDFRERIKGIDQSLKKLLTLVDLRFKKYFNLYALESLPKITRLLIDSLSQVVNILVPAIVDNHLNSKNNAPFFPPLLWHLLGTLTKSVSIHGGGGSVRSAMAKLCQALRAQMGTSLSEFAATQPANVLKGLNKLLKTLK</sequence>
<dbReference type="STRING" id="8078.ENSFHEP00000014160"/>
<dbReference type="InterPro" id="IPR011989">
    <property type="entry name" value="ARM-like"/>
</dbReference>
<dbReference type="InterPro" id="IPR016024">
    <property type="entry name" value="ARM-type_fold"/>
</dbReference>
<evidence type="ECO:0008006" key="4">
    <source>
        <dbReference type="Google" id="ProtNLM"/>
    </source>
</evidence>
<dbReference type="GO" id="GO:0000226">
    <property type="term" value="P:microtubule cytoskeleton organization"/>
    <property type="evidence" value="ECO:0007669"/>
    <property type="project" value="TreeGrafter"/>
</dbReference>
<dbReference type="SUPFAM" id="SSF48371">
    <property type="entry name" value="ARM repeat"/>
    <property type="match status" value="1"/>
</dbReference>
<dbReference type="Ensembl" id="ENSFHET00000021899.1">
    <property type="protein sequence ID" value="ENSFHEP00000014160.1"/>
    <property type="gene ID" value="ENSFHEG00000015700.1"/>
</dbReference>
<dbReference type="AlphaFoldDB" id="A0A3Q2TEL1"/>
<dbReference type="PANTHER" id="PTHR21567">
    <property type="entry name" value="CLASP"/>
    <property type="match status" value="1"/>
</dbReference>
<protein>
    <recommendedName>
        <fullName evidence="4">TOG domain-containing protein</fullName>
    </recommendedName>
</protein>
<name>A0A3Q2TEL1_FUNHE</name>
<dbReference type="GeneTree" id="ENSGT00940000158712"/>
<evidence type="ECO:0000313" key="3">
    <source>
        <dbReference type="Proteomes" id="UP000265000"/>
    </source>
</evidence>
<dbReference type="GO" id="GO:0008017">
    <property type="term" value="F:microtubule binding"/>
    <property type="evidence" value="ECO:0007669"/>
    <property type="project" value="TreeGrafter"/>
</dbReference>
<dbReference type="GO" id="GO:0005929">
    <property type="term" value="C:cilium"/>
    <property type="evidence" value="ECO:0007669"/>
    <property type="project" value="TreeGrafter"/>
</dbReference>
<feature type="region of interest" description="Disordered" evidence="1">
    <location>
        <begin position="135"/>
        <end position="154"/>
    </location>
</feature>
<dbReference type="PANTHER" id="PTHR21567:SF87">
    <property type="entry name" value="CRESCERIN-LIKE PROTEIN CHE-12"/>
    <property type="match status" value="1"/>
</dbReference>
<evidence type="ECO:0000256" key="1">
    <source>
        <dbReference type="SAM" id="MobiDB-lite"/>
    </source>
</evidence>
<accession>A0A3Q2TEL1</accession>